<protein>
    <submittedName>
        <fullName evidence="3">MOLO1 domain-containing protein, putative</fullName>
    </submittedName>
</protein>
<dbReference type="Proteomes" id="UP000072874">
    <property type="component" value="Chromosome 11"/>
</dbReference>
<organism evidence="3 4">
    <name type="scientific">Plasmodium yoelii</name>
    <dbReference type="NCBI Taxonomy" id="5861"/>
    <lineage>
        <taxon>Eukaryota</taxon>
        <taxon>Sar</taxon>
        <taxon>Alveolata</taxon>
        <taxon>Apicomplexa</taxon>
        <taxon>Aconoidasida</taxon>
        <taxon>Haemosporida</taxon>
        <taxon>Plasmodiidae</taxon>
        <taxon>Plasmodium</taxon>
        <taxon>Plasmodium (Vinckeia)</taxon>
    </lineage>
</organism>
<dbReference type="GeneID" id="3789375"/>
<dbReference type="Gene3D" id="3.10.310.50">
    <property type="match status" value="1"/>
</dbReference>
<reference evidence="4 5" key="1">
    <citation type="journal article" date="2014" name="BMC Biol.">
        <title>A comprehensive evaluation of rodent malaria parasite genomes and gene expression.</title>
        <authorList>
            <person name="Otto T.D."/>
            <person name="Bohme U."/>
            <person name="Jackson A.P."/>
            <person name="Hunt M."/>
            <person name="Franke-Fayard B."/>
            <person name="Hoeijmakers W.A."/>
            <person name="Religa A.A."/>
            <person name="Robertson L."/>
            <person name="Sanders M."/>
            <person name="Ogun S.A."/>
            <person name="Cunningham D."/>
            <person name="Erhart A."/>
            <person name="Billker O."/>
            <person name="Khan S.M."/>
            <person name="Stunnenberg H.G."/>
            <person name="Langhorne J."/>
            <person name="Holder A.A."/>
            <person name="Waters A.P."/>
            <person name="Newbold C.I."/>
            <person name="Pain A."/>
            <person name="Berriman M."/>
            <person name="Janse C.J."/>
        </authorList>
    </citation>
    <scope>NUCLEOTIDE SEQUENCE [LARGE SCALE GENOMIC DNA]</scope>
    <source>
        <strain evidence="3 4">17X</strain>
        <strain evidence="2 5">YM</strain>
    </source>
</reference>
<evidence type="ECO:0000313" key="4">
    <source>
        <dbReference type="Proteomes" id="UP000072874"/>
    </source>
</evidence>
<sequence>MKLILSLIHYLFFYFFFNFIKCDKLSLENKFHFNDVKPPLKAMGPNSSVLYPLIQDLEEEEKIYSENLDIYDETNFPNPFESPEKCVLSLGISHTWICDPSNIIKLEDQLNIEAALLKIRDTNYHSCLSNENFYYQVAVAIVPDIFIRKNNSIEKSIQEFSQNILRKWGIGNKKCHDGILFVYIKRLGSFIVSKREGVEDKYINETEIKNIFMNSYFATGSISKALISSLNFINKKLPSKPQELTNTAKLFLLLIFLYIISIAIVYLITVVYRIN</sequence>
<feature type="transmembrane region" description="Helical" evidence="1">
    <location>
        <begin position="250"/>
        <end position="272"/>
    </location>
</feature>
<dbReference type="RefSeq" id="XP_022812341.1">
    <property type="nucleotide sequence ID" value="XM_022956432.1"/>
</dbReference>
<accession>A0A078K8M2</accession>
<dbReference type="VEuPathDB" id="PlasmoDB:Py17XNL_001105463"/>
<dbReference type="KEGG" id="pyo:PY17X_1105200"/>
<keyword evidence="1" id="KW-1133">Transmembrane helix</keyword>
<dbReference type="Pfam" id="PF17175">
    <property type="entry name" value="MOLO1"/>
    <property type="match status" value="1"/>
</dbReference>
<dbReference type="PANTHER" id="PTHR33748">
    <property type="entry name" value="PROTEIN CBG04600"/>
    <property type="match status" value="1"/>
</dbReference>
<evidence type="ECO:0000256" key="1">
    <source>
        <dbReference type="SAM" id="Phobius"/>
    </source>
</evidence>
<name>A0A078K8M2_PLAYE</name>
<dbReference type="OrthoDB" id="8062037at2759"/>
<dbReference type="AlphaFoldDB" id="A0A078K8M2"/>
<keyword evidence="1" id="KW-0472">Membrane</keyword>
<gene>
    <name evidence="3" type="ORF">PY17X_1105200</name>
    <name evidence="2" type="ORF">PYYM_1106300</name>
</gene>
<dbReference type="GO" id="GO:0005892">
    <property type="term" value="C:acetylcholine-gated channel complex"/>
    <property type="evidence" value="ECO:0007669"/>
    <property type="project" value="InterPro"/>
</dbReference>
<proteinExistence type="predicted"/>
<evidence type="ECO:0000313" key="5">
    <source>
        <dbReference type="Proteomes" id="UP000072904"/>
    </source>
</evidence>
<keyword evidence="1" id="KW-0812">Transmembrane</keyword>
<evidence type="ECO:0000313" key="3">
    <source>
        <dbReference type="EMBL" id="VTZ79331.1"/>
    </source>
</evidence>
<dbReference type="EMBL" id="LM993665">
    <property type="protein sequence ID" value="VTZ79331.1"/>
    <property type="molecule type" value="Genomic_DNA"/>
</dbReference>
<reference evidence="3" key="2">
    <citation type="submission" date="2014-05" db="EMBL/GenBank/DDBJ databases">
        <authorList>
            <person name="Aslett M.A."/>
            <person name="De Silva N."/>
        </authorList>
    </citation>
    <scope>NUCLEOTIDE SEQUENCE</scope>
    <source>
        <strain evidence="3">17X</strain>
    </source>
</reference>
<dbReference type="VEuPathDB" id="PlasmoDB:PYYM_1106300"/>
<dbReference type="VEuPathDB" id="PlasmoDB:PY17X_1105200"/>
<dbReference type="Proteomes" id="UP000072904">
    <property type="component" value="Chromosome 11"/>
</dbReference>
<dbReference type="EMBL" id="LK934639">
    <property type="protein sequence ID" value="CDU18746.1"/>
    <property type="molecule type" value="Genomic_DNA"/>
</dbReference>
<reference evidence="2" key="3">
    <citation type="submission" date="2014-05" db="EMBL/GenBank/DDBJ databases">
        <authorList>
            <person name="Aslett A.Martin."/>
            <person name="De Silva Nishadi"/>
        </authorList>
    </citation>
    <scope>NUCLEOTIDE SEQUENCE</scope>
    <source>
        <strain evidence="2">YM</strain>
    </source>
</reference>
<dbReference type="PANTHER" id="PTHR33748:SF5">
    <property type="entry name" value="GROUND-LIKE DOMAIN-CONTAINING PROTEIN"/>
    <property type="match status" value="1"/>
</dbReference>
<reference evidence="3" key="4">
    <citation type="submission" date="2019-05" db="EMBL/GenBank/DDBJ databases">
        <authorList>
            <consortium name="Pathogen Informatics"/>
        </authorList>
    </citation>
    <scope>NUCLEOTIDE SEQUENCE</scope>
    <source>
        <strain evidence="3">17X</strain>
    </source>
</reference>
<dbReference type="VEuPathDB" id="PlasmoDB:PY03842"/>
<evidence type="ECO:0000313" key="2">
    <source>
        <dbReference type="EMBL" id="CDU18746.1"/>
    </source>
</evidence>
<dbReference type="OMA" id="GIGNKEC"/>
<dbReference type="InterPro" id="IPR033438">
    <property type="entry name" value="MOLO1"/>
</dbReference>